<evidence type="ECO:0000256" key="4">
    <source>
        <dbReference type="ARBA" id="ARBA00022842"/>
    </source>
</evidence>
<keyword evidence="3" id="KW-0479">Metal-binding</keyword>
<keyword evidence="4" id="KW-0460">Magnesium</keyword>
<dbReference type="Pfam" id="PF00702">
    <property type="entry name" value="Hydrolase"/>
    <property type="match status" value="1"/>
</dbReference>
<comment type="similarity">
    <text evidence="2">Belongs to the HAD-like hydrolase superfamily. CbbY/CbbZ/Gph/YieH family.</text>
</comment>
<evidence type="ECO:0000256" key="3">
    <source>
        <dbReference type="ARBA" id="ARBA00022723"/>
    </source>
</evidence>
<dbReference type="PANTHER" id="PTHR46193:SF10">
    <property type="entry name" value="6-PHOSPHOGLUCONATE PHOSPHATASE"/>
    <property type="match status" value="1"/>
</dbReference>
<dbReference type="Gene3D" id="3.40.50.1000">
    <property type="entry name" value="HAD superfamily/HAD-like"/>
    <property type="match status" value="1"/>
</dbReference>
<sequence length="223" mass="24197">MSPKPKLVIFDCDGVVIDSEVISANVLIHKLAVLGAHIDMAFVQQHFLGCQFATVAAKINSLLNITLPPTFELQYREQLLLAFERDLTVTQGIKDVLTRLTVPFCIATSSSLPRTTKALAVVGLGDVFAGNVFTASEVVNGKPAPDLFLHAAKRMGVAPEECLVIEDSFFGVTAAVAANMPVIHYVGGGHINYHNHPVKNVFPQVPVLNNWPDFAKLMPNIVR</sequence>
<dbReference type="CDD" id="cd07526">
    <property type="entry name" value="HAD_BPGM_like"/>
    <property type="match status" value="1"/>
</dbReference>
<reference evidence="6" key="1">
    <citation type="journal article" date="2019" name="Int. J. Syst. Evol. Microbiol.">
        <title>The Global Catalogue of Microorganisms (GCM) 10K type strain sequencing project: providing services to taxonomists for standard genome sequencing and annotation.</title>
        <authorList>
            <consortium name="The Broad Institute Genomics Platform"/>
            <consortium name="The Broad Institute Genome Sequencing Center for Infectious Disease"/>
            <person name="Wu L."/>
            <person name="Ma J."/>
        </authorList>
    </citation>
    <scope>NUCLEOTIDE SEQUENCE [LARGE SCALE GENOMIC DNA]</scope>
    <source>
        <strain evidence="6">JCM 32305</strain>
    </source>
</reference>
<dbReference type="EMBL" id="BMQW01000001">
    <property type="protein sequence ID" value="GGP76542.1"/>
    <property type="molecule type" value="Genomic_DNA"/>
</dbReference>
<keyword evidence="6" id="KW-1185">Reference proteome</keyword>
<accession>A0ABQ2QEG8</accession>
<comment type="cofactor">
    <cofactor evidence="1">
        <name>Mg(2+)</name>
        <dbReference type="ChEBI" id="CHEBI:18420"/>
    </cofactor>
</comment>
<comment type="caution">
    <text evidence="5">The sequence shown here is derived from an EMBL/GenBank/DDBJ whole genome shotgun (WGS) entry which is preliminary data.</text>
</comment>
<dbReference type="InterPro" id="IPR023198">
    <property type="entry name" value="PGP-like_dom2"/>
</dbReference>
<dbReference type="Proteomes" id="UP000654004">
    <property type="component" value="Unassembled WGS sequence"/>
</dbReference>
<dbReference type="InterPro" id="IPR023214">
    <property type="entry name" value="HAD_sf"/>
</dbReference>
<dbReference type="SFLD" id="SFLDS00003">
    <property type="entry name" value="Haloacid_Dehalogenase"/>
    <property type="match status" value="1"/>
</dbReference>
<proteinExistence type="inferred from homology"/>
<dbReference type="InterPro" id="IPR036412">
    <property type="entry name" value="HAD-like_sf"/>
</dbReference>
<dbReference type="Gene3D" id="1.10.150.240">
    <property type="entry name" value="Putative phosphatase, domain 2"/>
    <property type="match status" value="1"/>
</dbReference>
<dbReference type="InterPro" id="IPR006439">
    <property type="entry name" value="HAD-SF_hydro_IA"/>
</dbReference>
<name>A0ABQ2QEG8_9GAMM</name>
<dbReference type="InterPro" id="IPR051600">
    <property type="entry name" value="Beta-PGM-like"/>
</dbReference>
<evidence type="ECO:0000256" key="2">
    <source>
        <dbReference type="ARBA" id="ARBA00006171"/>
    </source>
</evidence>
<gene>
    <name evidence="5" type="ORF">GCM10009410_06250</name>
</gene>
<evidence type="ECO:0000313" key="5">
    <source>
        <dbReference type="EMBL" id="GGP76542.1"/>
    </source>
</evidence>
<dbReference type="SFLD" id="SFLDG01129">
    <property type="entry name" value="C1.5:_HAD__Beta-PGM__Phosphata"/>
    <property type="match status" value="1"/>
</dbReference>
<dbReference type="PANTHER" id="PTHR46193">
    <property type="entry name" value="6-PHOSPHOGLUCONATE PHOSPHATASE"/>
    <property type="match status" value="1"/>
</dbReference>
<evidence type="ECO:0000256" key="1">
    <source>
        <dbReference type="ARBA" id="ARBA00001946"/>
    </source>
</evidence>
<protein>
    <submittedName>
        <fullName evidence="5">Haloacid dehalogenase</fullName>
    </submittedName>
</protein>
<dbReference type="SUPFAM" id="SSF56784">
    <property type="entry name" value="HAD-like"/>
    <property type="match status" value="1"/>
</dbReference>
<dbReference type="RefSeq" id="WP_188953211.1">
    <property type="nucleotide sequence ID" value="NZ_BMQW01000001.1"/>
</dbReference>
<evidence type="ECO:0000313" key="6">
    <source>
        <dbReference type="Proteomes" id="UP000654004"/>
    </source>
</evidence>
<organism evidence="5 6">
    <name type="scientific">Shewanella ulleungensis</name>
    <dbReference type="NCBI Taxonomy" id="2282699"/>
    <lineage>
        <taxon>Bacteria</taxon>
        <taxon>Pseudomonadati</taxon>
        <taxon>Pseudomonadota</taxon>
        <taxon>Gammaproteobacteria</taxon>
        <taxon>Alteromonadales</taxon>
        <taxon>Shewanellaceae</taxon>
        <taxon>Shewanella</taxon>
    </lineage>
</organism>
<dbReference type="NCBIfam" id="TIGR01509">
    <property type="entry name" value="HAD-SF-IA-v3"/>
    <property type="match status" value="1"/>
</dbReference>